<feature type="transmembrane region" description="Helical" evidence="1">
    <location>
        <begin position="12"/>
        <end position="33"/>
    </location>
</feature>
<dbReference type="RefSeq" id="WP_084019519.1">
    <property type="nucleotide sequence ID" value="NZ_JARBJQ010000020.1"/>
</dbReference>
<evidence type="ECO:0000256" key="1">
    <source>
        <dbReference type="SAM" id="Phobius"/>
    </source>
</evidence>
<gene>
    <name evidence="2" type="ORF">HXL68_01235</name>
</gene>
<reference evidence="2" key="1">
    <citation type="submission" date="2020-04" db="EMBL/GenBank/DDBJ databases">
        <title>Deep metagenomics examines the oral microbiome during advanced dental caries in children, revealing novel taxa and co-occurrences with host molecules.</title>
        <authorList>
            <person name="Baker J.L."/>
            <person name="Morton J.T."/>
            <person name="Dinis M."/>
            <person name="Alvarez R."/>
            <person name="Tran N.C."/>
            <person name="Knight R."/>
            <person name="Edlund A."/>
        </authorList>
    </citation>
    <scope>NUCLEOTIDE SEQUENCE</scope>
    <source>
        <strain evidence="2">JCVI_32_bin.24</strain>
    </source>
</reference>
<evidence type="ECO:0000313" key="2">
    <source>
        <dbReference type="EMBL" id="MBF1163641.1"/>
    </source>
</evidence>
<name>A0A930BQZ0_9RHOO</name>
<evidence type="ECO:0000313" key="3">
    <source>
        <dbReference type="Proteomes" id="UP000718593"/>
    </source>
</evidence>
<proteinExistence type="predicted"/>
<keyword evidence="1" id="KW-1133">Transmembrane helix</keyword>
<sequence length="46" mass="5013">MAWELLFGSDIGLMSLVVIIGVLVIGAVMGKMYSNKVEEESRKLGK</sequence>
<dbReference type="EMBL" id="JABZMI010000008">
    <property type="protein sequence ID" value="MBF1163641.1"/>
    <property type="molecule type" value="Genomic_DNA"/>
</dbReference>
<comment type="caution">
    <text evidence="2">The sequence shown here is derived from an EMBL/GenBank/DDBJ whole genome shotgun (WGS) entry which is preliminary data.</text>
</comment>
<organism evidence="2 3">
    <name type="scientific">Dechloromonas agitata</name>
    <dbReference type="NCBI Taxonomy" id="73030"/>
    <lineage>
        <taxon>Bacteria</taxon>
        <taxon>Pseudomonadati</taxon>
        <taxon>Pseudomonadota</taxon>
        <taxon>Betaproteobacteria</taxon>
        <taxon>Rhodocyclales</taxon>
        <taxon>Azonexaceae</taxon>
        <taxon>Dechloromonas</taxon>
    </lineage>
</organism>
<keyword evidence="1" id="KW-0472">Membrane</keyword>
<dbReference type="AlphaFoldDB" id="A0A930BQZ0"/>
<keyword evidence="1" id="KW-0812">Transmembrane</keyword>
<dbReference type="InterPro" id="IPR021494">
    <property type="entry name" value="DUF3149"/>
</dbReference>
<protein>
    <submittedName>
        <fullName evidence="2">DUF3149 domain-containing protein</fullName>
    </submittedName>
</protein>
<dbReference type="Proteomes" id="UP000718593">
    <property type="component" value="Unassembled WGS sequence"/>
</dbReference>
<dbReference type="Pfam" id="PF11346">
    <property type="entry name" value="DUF3149"/>
    <property type="match status" value="1"/>
</dbReference>
<accession>A0A930BQZ0</accession>